<keyword evidence="1" id="KW-0443">Lipid metabolism</keyword>
<sequence length="376" mass="41226">MNKLLTVISLITFVSCTAFSSPSKPFKKALVIGGGGITPGVALGMIAGAKDAGYNPDVILAACGASLGAALYGSFSSPKEALKYAKSEEFYLRFQKLVRLGAWSALGLKNKMQTVLANPKNLPEIFEGNILKIPNEAQGLLPSEKFPLSKNKSRLIILAARASFGPEHQGKDTGTGSLFRESYLTDAATANELRGFESPVKKSFPYSRVDRKTEVRSDVALSQAVRASITDPFYVNPTRIGNSYYWGGAVDLFPVETAQHLAEEVLMNFPGGLYNRFEDLAISSTYGFAQSDRTTEVSRLNDIKWIDTSGSHELGLDPGLFGVLFINRFPSSHEKFAYIIQKQFNLGYARAVEAVRLQKNRVNVRTHLRHTEVGRQ</sequence>
<evidence type="ECO:0000313" key="6">
    <source>
        <dbReference type="Proteomes" id="UP000075320"/>
    </source>
</evidence>
<dbReference type="RefSeq" id="WP_061834844.1">
    <property type="nucleotide sequence ID" value="NZ_LUKE01000001.1"/>
</dbReference>
<evidence type="ECO:0000256" key="2">
    <source>
        <dbReference type="PROSITE-ProRule" id="PRU01161"/>
    </source>
</evidence>
<evidence type="ECO:0000256" key="3">
    <source>
        <dbReference type="SAM" id="SignalP"/>
    </source>
</evidence>
<evidence type="ECO:0000256" key="1">
    <source>
        <dbReference type="ARBA" id="ARBA00023098"/>
    </source>
</evidence>
<dbReference type="Proteomes" id="UP000075320">
    <property type="component" value="Unassembled WGS sequence"/>
</dbReference>
<gene>
    <name evidence="5" type="ORF">AZI86_09705</name>
</gene>
<evidence type="ECO:0000313" key="5">
    <source>
        <dbReference type="EMBL" id="KYG67269.1"/>
    </source>
</evidence>
<comment type="caution">
    <text evidence="5">The sequence shown here is derived from an EMBL/GenBank/DDBJ whole genome shotgun (WGS) entry which is preliminary data.</text>
</comment>
<feature type="chain" id="PRO_5007573644" description="PNPLA domain-containing protein" evidence="3">
    <location>
        <begin position="21"/>
        <end position="376"/>
    </location>
</feature>
<keyword evidence="6" id="KW-1185">Reference proteome</keyword>
<organism evidence="5 6">
    <name type="scientific">Bdellovibrio bacteriovorus</name>
    <dbReference type="NCBI Taxonomy" id="959"/>
    <lineage>
        <taxon>Bacteria</taxon>
        <taxon>Pseudomonadati</taxon>
        <taxon>Bdellovibrionota</taxon>
        <taxon>Bdellovibrionia</taxon>
        <taxon>Bdellovibrionales</taxon>
        <taxon>Pseudobdellovibrionaceae</taxon>
        <taxon>Bdellovibrio</taxon>
    </lineage>
</organism>
<dbReference type="Pfam" id="PF01734">
    <property type="entry name" value="Patatin"/>
    <property type="match status" value="1"/>
</dbReference>
<comment type="caution">
    <text evidence="2">Lacks conserved residue(s) required for the propagation of feature annotation.</text>
</comment>
<accession>A0A150WSL2</accession>
<dbReference type="PROSITE" id="PS51257">
    <property type="entry name" value="PROKAR_LIPOPROTEIN"/>
    <property type="match status" value="1"/>
</dbReference>
<dbReference type="PROSITE" id="PS51635">
    <property type="entry name" value="PNPLA"/>
    <property type="match status" value="1"/>
</dbReference>
<dbReference type="Gene3D" id="3.40.1090.10">
    <property type="entry name" value="Cytosolic phospholipase A2 catalytic domain"/>
    <property type="match status" value="1"/>
</dbReference>
<proteinExistence type="predicted"/>
<dbReference type="InterPro" id="IPR002641">
    <property type="entry name" value="PNPLA_dom"/>
</dbReference>
<keyword evidence="3" id="KW-0732">Signal</keyword>
<dbReference type="EMBL" id="LUKE01000001">
    <property type="protein sequence ID" value="KYG67269.1"/>
    <property type="molecule type" value="Genomic_DNA"/>
</dbReference>
<feature type="domain" description="PNPLA" evidence="4">
    <location>
        <begin position="30"/>
        <end position="259"/>
    </location>
</feature>
<name>A0A150WSL2_BDEBC</name>
<dbReference type="OrthoDB" id="697183at2"/>
<reference evidence="5 6" key="1">
    <citation type="submission" date="2016-03" db="EMBL/GenBank/DDBJ databases">
        <authorList>
            <person name="Ploux O."/>
        </authorList>
    </citation>
    <scope>NUCLEOTIDE SEQUENCE [LARGE SCALE GENOMIC DNA]</scope>
    <source>
        <strain evidence="5 6">R0</strain>
    </source>
</reference>
<dbReference type="GO" id="GO:0006629">
    <property type="term" value="P:lipid metabolic process"/>
    <property type="evidence" value="ECO:0007669"/>
    <property type="project" value="UniProtKB-KW"/>
</dbReference>
<dbReference type="AlphaFoldDB" id="A0A150WSL2"/>
<dbReference type="InterPro" id="IPR016035">
    <property type="entry name" value="Acyl_Trfase/lysoPLipase"/>
</dbReference>
<evidence type="ECO:0000259" key="4">
    <source>
        <dbReference type="PROSITE" id="PS51635"/>
    </source>
</evidence>
<protein>
    <recommendedName>
        <fullName evidence="4">PNPLA domain-containing protein</fullName>
    </recommendedName>
</protein>
<dbReference type="SUPFAM" id="SSF52151">
    <property type="entry name" value="FabD/lysophospholipase-like"/>
    <property type="match status" value="1"/>
</dbReference>
<feature type="signal peptide" evidence="3">
    <location>
        <begin position="1"/>
        <end position="20"/>
    </location>
</feature>